<keyword evidence="4" id="KW-0805">Transcription regulation</keyword>
<protein>
    <recommendedName>
        <fullName evidence="2">Developmental regulatory protein wetA</fullName>
    </recommendedName>
</protein>
<dbReference type="PANTHER" id="PTHR22934:SF25">
    <property type="entry name" value="DEVELOPMENTAL REGULATORY PROTEIN WETA"/>
    <property type="match status" value="1"/>
</dbReference>
<dbReference type="PANTHER" id="PTHR22934">
    <property type="entry name" value="PROTEIN ESC1/WETA-RELATED"/>
    <property type="match status" value="1"/>
</dbReference>
<feature type="compositionally biased region" description="Basic residues" evidence="8">
    <location>
        <begin position="444"/>
        <end position="460"/>
    </location>
</feature>
<evidence type="ECO:0000256" key="8">
    <source>
        <dbReference type="SAM" id="MobiDB-lite"/>
    </source>
</evidence>
<dbReference type="GO" id="GO:0048315">
    <property type="term" value="P:conidium formation"/>
    <property type="evidence" value="ECO:0007669"/>
    <property type="project" value="UniProtKB-KW"/>
</dbReference>
<dbReference type="Proteomes" id="UP000799424">
    <property type="component" value="Unassembled WGS sequence"/>
</dbReference>
<evidence type="ECO:0000256" key="4">
    <source>
        <dbReference type="ARBA" id="ARBA00023015"/>
    </source>
</evidence>
<keyword evidence="3" id="KW-0749">Sporulation</keyword>
<reference evidence="9" key="1">
    <citation type="journal article" date="2020" name="Stud. Mycol.">
        <title>101 Dothideomycetes genomes: a test case for predicting lifestyles and emergence of pathogens.</title>
        <authorList>
            <person name="Haridas S."/>
            <person name="Albert R."/>
            <person name="Binder M."/>
            <person name="Bloem J."/>
            <person name="Labutti K."/>
            <person name="Salamov A."/>
            <person name="Andreopoulos B."/>
            <person name="Baker S."/>
            <person name="Barry K."/>
            <person name="Bills G."/>
            <person name="Bluhm B."/>
            <person name="Cannon C."/>
            <person name="Castanera R."/>
            <person name="Culley D."/>
            <person name="Daum C."/>
            <person name="Ezra D."/>
            <person name="Gonzalez J."/>
            <person name="Henrissat B."/>
            <person name="Kuo A."/>
            <person name="Liang C."/>
            <person name="Lipzen A."/>
            <person name="Lutzoni F."/>
            <person name="Magnuson J."/>
            <person name="Mondo S."/>
            <person name="Nolan M."/>
            <person name="Ohm R."/>
            <person name="Pangilinan J."/>
            <person name="Park H.-J."/>
            <person name="Ramirez L."/>
            <person name="Alfaro M."/>
            <person name="Sun H."/>
            <person name="Tritt A."/>
            <person name="Yoshinaga Y."/>
            <person name="Zwiers L.-H."/>
            <person name="Turgeon B."/>
            <person name="Goodwin S."/>
            <person name="Spatafora J."/>
            <person name="Crous P."/>
            <person name="Grigoriev I."/>
        </authorList>
    </citation>
    <scope>NUCLEOTIDE SEQUENCE</scope>
    <source>
        <strain evidence="9">CBS 113818</strain>
    </source>
</reference>
<keyword evidence="10" id="KW-1185">Reference proteome</keyword>
<evidence type="ECO:0000256" key="7">
    <source>
        <dbReference type="ARBA" id="ARBA00023321"/>
    </source>
</evidence>
<organism evidence="9 10">
    <name type="scientific">Ophiobolus disseminans</name>
    <dbReference type="NCBI Taxonomy" id="1469910"/>
    <lineage>
        <taxon>Eukaryota</taxon>
        <taxon>Fungi</taxon>
        <taxon>Dikarya</taxon>
        <taxon>Ascomycota</taxon>
        <taxon>Pezizomycotina</taxon>
        <taxon>Dothideomycetes</taxon>
        <taxon>Pleosporomycetidae</taxon>
        <taxon>Pleosporales</taxon>
        <taxon>Pleosporineae</taxon>
        <taxon>Phaeosphaeriaceae</taxon>
        <taxon>Ophiobolus</taxon>
    </lineage>
</organism>
<evidence type="ECO:0000256" key="1">
    <source>
        <dbReference type="ARBA" id="ARBA00008881"/>
    </source>
</evidence>
<comment type="similarity">
    <text evidence="1">Belongs to the wetA family.</text>
</comment>
<dbReference type="AlphaFoldDB" id="A0A6A6ZU61"/>
<dbReference type="EMBL" id="MU006229">
    <property type="protein sequence ID" value="KAF2824592.1"/>
    <property type="molecule type" value="Genomic_DNA"/>
</dbReference>
<keyword evidence="6" id="KW-0804">Transcription</keyword>
<evidence type="ECO:0000313" key="10">
    <source>
        <dbReference type="Proteomes" id="UP000799424"/>
    </source>
</evidence>
<keyword evidence="5" id="KW-0010">Activator</keyword>
<feature type="compositionally biased region" description="Low complexity" evidence="8">
    <location>
        <begin position="473"/>
        <end position="486"/>
    </location>
</feature>
<evidence type="ECO:0000256" key="6">
    <source>
        <dbReference type="ARBA" id="ARBA00023163"/>
    </source>
</evidence>
<dbReference type="InterPro" id="IPR040112">
    <property type="entry name" value="WetA"/>
</dbReference>
<keyword evidence="7" id="KW-0183">Conidiation</keyword>
<dbReference type="GO" id="GO:0030435">
    <property type="term" value="P:sporulation resulting in formation of a cellular spore"/>
    <property type="evidence" value="ECO:0007669"/>
    <property type="project" value="UniProtKB-KW"/>
</dbReference>
<evidence type="ECO:0000256" key="2">
    <source>
        <dbReference type="ARBA" id="ARBA00015342"/>
    </source>
</evidence>
<feature type="region of interest" description="Disordered" evidence="8">
    <location>
        <begin position="233"/>
        <end position="253"/>
    </location>
</feature>
<gene>
    <name evidence="9" type="ORF">CC86DRAFT_419702</name>
</gene>
<accession>A0A6A6ZU61</accession>
<dbReference type="OrthoDB" id="2575228at2759"/>
<sequence length="559" mass="60203">MSSLLHHPSSAPMRPFADKDMEIVDLDQLFEEYVETHLFQQYSDSVVDRSSSGDLAHLFDLPSSNESDVFATSPTLDRDGDIAWHKAVRQCQQNPASSTSIDSSSHYIDTRAQESLSNSELISFEDLFELERNQLRSVSQPSTARPHTTRSVKKAVSFQDGSIPRGVQKPSRKSPATSFAKMMQPSFYRAPIPDVWSRKMDTTAGTFAPRGASNGIASPPPSLKINQNRSNFYSRTHQPYGEDRSPLASPDLNDTEMNFSNYQLTPQASPAIGISNGNGNADPFSTNMGLAFSSSVSSAALSALQTPPSSHGLPMTTWGPDTSPSLDFGFSASPDFSATKTAGWWDDEASAPSHTYREATHSRTTSQNMAAMEGLGISCDSTSFGDFGVAGLGIHSAGGDDSGASASFDLGNYTSICPTPPQQHIVSIGHRPLSRTPSPTPQPRFHRRRPSSQAHAHHNRAQSNSRSDRRKSSNASNATSSRQSSSGNVGFVNFTPHDSRKILTGVAPSGSSKTKARREKEAADKRRKLSQAAMKAVIEAGGDVGSLRGLDIDGNGVLF</sequence>
<feature type="region of interest" description="Disordered" evidence="8">
    <location>
        <begin position="421"/>
        <end position="530"/>
    </location>
</feature>
<proteinExistence type="inferred from homology"/>
<evidence type="ECO:0000256" key="5">
    <source>
        <dbReference type="ARBA" id="ARBA00023159"/>
    </source>
</evidence>
<feature type="region of interest" description="Disordered" evidence="8">
    <location>
        <begin position="138"/>
        <end position="178"/>
    </location>
</feature>
<evidence type="ECO:0000313" key="9">
    <source>
        <dbReference type="EMBL" id="KAF2824592.1"/>
    </source>
</evidence>
<name>A0A6A6ZU61_9PLEO</name>
<evidence type="ECO:0000256" key="3">
    <source>
        <dbReference type="ARBA" id="ARBA00022969"/>
    </source>
</evidence>